<dbReference type="Pfam" id="PF01464">
    <property type="entry name" value="SLT"/>
    <property type="match status" value="1"/>
</dbReference>
<feature type="compositionally biased region" description="Basic and acidic residues" evidence="2">
    <location>
        <begin position="84"/>
        <end position="111"/>
    </location>
</feature>
<feature type="region of interest" description="Disordered" evidence="2">
    <location>
        <begin position="69"/>
        <end position="116"/>
    </location>
</feature>
<evidence type="ECO:0000256" key="2">
    <source>
        <dbReference type="SAM" id="MobiDB-lite"/>
    </source>
</evidence>
<dbReference type="Gene3D" id="3.10.350.10">
    <property type="entry name" value="LysM domain"/>
    <property type="match status" value="1"/>
</dbReference>
<evidence type="ECO:0000313" key="5">
    <source>
        <dbReference type="Proteomes" id="UP000075260"/>
    </source>
</evidence>
<dbReference type="InterPro" id="IPR023346">
    <property type="entry name" value="Lysozyme-like_dom_sf"/>
</dbReference>
<dbReference type="CDD" id="cd00118">
    <property type="entry name" value="LysM"/>
    <property type="match status" value="1"/>
</dbReference>
<dbReference type="EMBL" id="JEMA01000320">
    <property type="protein sequence ID" value="KYF71640.1"/>
    <property type="molecule type" value="Genomic_DNA"/>
</dbReference>
<feature type="region of interest" description="Disordered" evidence="2">
    <location>
        <begin position="440"/>
        <end position="507"/>
    </location>
</feature>
<dbReference type="OrthoDB" id="9815002at2"/>
<dbReference type="InterPro" id="IPR036779">
    <property type="entry name" value="LysM_dom_sf"/>
</dbReference>
<dbReference type="PROSITE" id="PS51782">
    <property type="entry name" value="LYSM"/>
    <property type="match status" value="1"/>
</dbReference>
<accession>A0A150QUK0</accession>
<dbReference type="PANTHER" id="PTHR37423">
    <property type="entry name" value="SOLUBLE LYTIC MUREIN TRANSGLYCOSYLASE-RELATED"/>
    <property type="match status" value="1"/>
</dbReference>
<evidence type="ECO:0000313" key="4">
    <source>
        <dbReference type="EMBL" id="KYF71640.1"/>
    </source>
</evidence>
<reference evidence="4 5" key="1">
    <citation type="submission" date="2014-02" db="EMBL/GenBank/DDBJ databases">
        <title>The small core and large imbalanced accessory genome model reveals a collaborative survival strategy of Sorangium cellulosum strains in nature.</title>
        <authorList>
            <person name="Han K."/>
            <person name="Peng R."/>
            <person name="Blom J."/>
            <person name="Li Y.-Z."/>
        </authorList>
    </citation>
    <scope>NUCLEOTIDE SEQUENCE [LARGE SCALE GENOMIC DNA]</scope>
    <source>
        <strain evidence="4 5">So0008-312</strain>
    </source>
</reference>
<dbReference type="GO" id="GO:0000270">
    <property type="term" value="P:peptidoglycan metabolic process"/>
    <property type="evidence" value="ECO:0007669"/>
    <property type="project" value="InterPro"/>
</dbReference>
<proteinExistence type="inferred from homology"/>
<dbReference type="Gene3D" id="1.10.530.10">
    <property type="match status" value="1"/>
</dbReference>
<dbReference type="InterPro" id="IPR018392">
    <property type="entry name" value="LysM"/>
</dbReference>
<dbReference type="GO" id="GO:0008933">
    <property type="term" value="F:peptidoglycan lytic transglycosylase activity"/>
    <property type="evidence" value="ECO:0007669"/>
    <property type="project" value="InterPro"/>
</dbReference>
<dbReference type="PROSITE" id="PS00922">
    <property type="entry name" value="TRANSGLYCOSYLASE"/>
    <property type="match status" value="1"/>
</dbReference>
<sequence length="626" mass="67456">MSLVDKIPPMVSALAFGYGVGMAAPQSAISSVQSAVSTYQVGGARTTAPITAAALAALPPTYAPPTYAPPARGLGATAAPPGSESRELSRLRDMTGHDAREGASCELERPSYSRPPRAFSAEGSYADDVDDLDAAGAEALSRLQLPDLRLAVSRRTLKYVRFFTRTDRGRNMFETWLKRSGRYQEVIQAELRDRRLPEDLIWVAMIESGFDPTAKSPAGAVGLWQFMPATGAVYGLQQSRHLDQRKNPRLATQAAAHHLRDLYMRFGSWDLALAAYNMGYEQLLDRIDRYGTSDFNELARQQAIPSETAAYVPKIGAAAIVANNLERFGFEQVEVSRPVDAAEIAAPPGTPLKTLAKAAGVATSTLRKLNPDILGDRVPPGRGDFLVMLPSDTLARAQAALPAMLSTELLSTDDTSILDPVDLLGGRDFAPRKGYRDDESLLSLLPKPRKRTADPLDTADDDRAAGRKRRSMRDPVATASLDDGAGGPTDEDEAGRAPLRSRPARGQAKREVMLYRVGPGDTLIGVARQFVIDVEDVARDNGIDPDQKLRVGALLKLRIRPDMVDRASAGEAHAAQAKDDKRPDDAAPRSEVTRGGAKPPARERGEAGGAEGRAPEAPEKKRKGRG</sequence>
<comment type="similarity">
    <text evidence="1">Belongs to the transglycosylase Slt family.</text>
</comment>
<dbReference type="SUPFAM" id="SSF54106">
    <property type="entry name" value="LysM domain"/>
    <property type="match status" value="1"/>
</dbReference>
<evidence type="ECO:0000259" key="3">
    <source>
        <dbReference type="PROSITE" id="PS51782"/>
    </source>
</evidence>
<dbReference type="RefSeq" id="WP_061606840.1">
    <property type="nucleotide sequence ID" value="NZ_JEMA01000320.1"/>
</dbReference>
<protein>
    <submittedName>
        <fullName evidence="4">Transglycosylase</fullName>
    </submittedName>
</protein>
<dbReference type="InterPro" id="IPR008258">
    <property type="entry name" value="Transglycosylase_SLT_dom_1"/>
</dbReference>
<dbReference type="Pfam" id="PF01476">
    <property type="entry name" value="LysM"/>
    <property type="match status" value="1"/>
</dbReference>
<name>A0A150QUK0_SORCE</name>
<gene>
    <name evidence="4" type="ORF">BE15_33945</name>
</gene>
<dbReference type="InterPro" id="IPR000189">
    <property type="entry name" value="Transglyc_AS"/>
</dbReference>
<dbReference type="AlphaFoldDB" id="A0A150QUK0"/>
<evidence type="ECO:0000256" key="1">
    <source>
        <dbReference type="ARBA" id="ARBA00007734"/>
    </source>
</evidence>
<feature type="region of interest" description="Disordered" evidence="2">
    <location>
        <begin position="567"/>
        <end position="626"/>
    </location>
</feature>
<organism evidence="4 5">
    <name type="scientific">Sorangium cellulosum</name>
    <name type="common">Polyangium cellulosum</name>
    <dbReference type="NCBI Taxonomy" id="56"/>
    <lineage>
        <taxon>Bacteria</taxon>
        <taxon>Pseudomonadati</taxon>
        <taxon>Myxococcota</taxon>
        <taxon>Polyangia</taxon>
        <taxon>Polyangiales</taxon>
        <taxon>Polyangiaceae</taxon>
        <taxon>Sorangium</taxon>
    </lineage>
</organism>
<dbReference type="Proteomes" id="UP000075260">
    <property type="component" value="Unassembled WGS sequence"/>
</dbReference>
<comment type="caution">
    <text evidence="4">The sequence shown here is derived from an EMBL/GenBank/DDBJ whole genome shotgun (WGS) entry which is preliminary data.</text>
</comment>
<feature type="domain" description="LysM" evidence="3">
    <location>
        <begin position="513"/>
        <end position="557"/>
    </location>
</feature>
<dbReference type="PANTHER" id="PTHR37423:SF2">
    <property type="entry name" value="MEMBRANE-BOUND LYTIC MUREIN TRANSGLYCOSYLASE C"/>
    <property type="match status" value="1"/>
</dbReference>
<feature type="compositionally biased region" description="Basic and acidic residues" evidence="2">
    <location>
        <begin position="576"/>
        <end position="592"/>
    </location>
</feature>
<dbReference type="CDD" id="cd16894">
    <property type="entry name" value="MltD-like"/>
    <property type="match status" value="1"/>
</dbReference>
<dbReference type="SUPFAM" id="SSF53955">
    <property type="entry name" value="Lysozyme-like"/>
    <property type="match status" value="1"/>
</dbReference>
<dbReference type="GO" id="GO:0016020">
    <property type="term" value="C:membrane"/>
    <property type="evidence" value="ECO:0007669"/>
    <property type="project" value="InterPro"/>
</dbReference>